<dbReference type="InParanoid" id="A2G3Z0"/>
<dbReference type="AlphaFoldDB" id="A2G3Z0"/>
<dbReference type="InterPro" id="IPR027417">
    <property type="entry name" value="P-loop_NTPase"/>
</dbReference>
<proteinExistence type="predicted"/>
<sequence length="199" mass="22587">MSYLLPAKRDIKMIFIGDSSVGKSCIINKYIKGQFSEEVEPTVGASFFSREMEIRGEHIVLNIWDTAGQEAYRYLVPMYYRNADIAIVVFDLTKFESFQSVEHWVEDVRKSCNNEVSVFICGNKCDLEMNRAISPEQIQAKEIELKTSCIETSALTGQGLDKLFAFSLGSHLEQNPKIIEDSASPFTPNLTTQRQHHCC</sequence>
<dbReference type="GO" id="GO:0012505">
    <property type="term" value="C:endomembrane system"/>
    <property type="evidence" value="ECO:0000318"/>
    <property type="project" value="GO_Central"/>
</dbReference>
<reference evidence="2" key="2">
    <citation type="journal article" date="2007" name="Science">
        <title>Draft genome sequence of the sexually transmitted pathogen Trichomonas vaginalis.</title>
        <authorList>
            <person name="Carlton J.M."/>
            <person name="Hirt R.P."/>
            <person name="Silva J.C."/>
            <person name="Delcher A.L."/>
            <person name="Schatz M."/>
            <person name="Zhao Q."/>
            <person name="Wortman J.R."/>
            <person name="Bidwell S.L."/>
            <person name="Alsmark U.C.M."/>
            <person name="Besteiro S."/>
            <person name="Sicheritz-Ponten T."/>
            <person name="Noel C.J."/>
            <person name="Dacks J.B."/>
            <person name="Foster P.G."/>
            <person name="Simillion C."/>
            <person name="Van de Peer Y."/>
            <person name="Miranda-Saavedra D."/>
            <person name="Barton G.J."/>
            <person name="Westrop G.D."/>
            <person name="Mueller S."/>
            <person name="Dessi D."/>
            <person name="Fiori P.L."/>
            <person name="Ren Q."/>
            <person name="Paulsen I."/>
            <person name="Zhang H."/>
            <person name="Bastida-Corcuera F.D."/>
            <person name="Simoes-Barbosa A."/>
            <person name="Brown M.T."/>
            <person name="Hayes R.D."/>
            <person name="Mukherjee M."/>
            <person name="Okumura C.Y."/>
            <person name="Schneider R."/>
            <person name="Smith A.J."/>
            <person name="Vanacova S."/>
            <person name="Villalvazo M."/>
            <person name="Haas B.J."/>
            <person name="Pertea M."/>
            <person name="Feldblyum T.V."/>
            <person name="Utterback T.R."/>
            <person name="Shu C.L."/>
            <person name="Osoegawa K."/>
            <person name="de Jong P.J."/>
            <person name="Hrdy I."/>
            <person name="Horvathova L."/>
            <person name="Zubacova Z."/>
            <person name="Dolezal P."/>
            <person name="Malik S.B."/>
            <person name="Logsdon J.M. Jr."/>
            <person name="Henze K."/>
            <person name="Gupta A."/>
            <person name="Wang C.C."/>
            <person name="Dunne R.L."/>
            <person name="Upcroft J.A."/>
            <person name="Upcroft P."/>
            <person name="White O."/>
            <person name="Salzberg S.L."/>
            <person name="Tang P."/>
            <person name="Chiu C.-H."/>
            <person name="Lee Y.-S."/>
            <person name="Embley T.M."/>
            <person name="Coombs G.H."/>
            <person name="Mottram J.C."/>
            <person name="Tachezy J."/>
            <person name="Fraser-Liggett C.M."/>
            <person name="Johnson P.J."/>
        </authorList>
    </citation>
    <scope>NUCLEOTIDE SEQUENCE [LARGE SCALE GENOMIC DNA]</scope>
    <source>
        <strain evidence="2">G3</strain>
    </source>
</reference>
<name>A2G3Z0_TRIV3</name>
<dbReference type="GO" id="GO:0005525">
    <property type="term" value="F:GTP binding"/>
    <property type="evidence" value="ECO:0007669"/>
    <property type="project" value="InterPro"/>
</dbReference>
<dbReference type="Pfam" id="PF00071">
    <property type="entry name" value="Ras"/>
    <property type="match status" value="1"/>
</dbReference>
<dbReference type="PANTHER" id="PTHR47978">
    <property type="match status" value="1"/>
</dbReference>
<dbReference type="KEGG" id="tva:4745780"/>
<evidence type="ECO:0000256" key="1">
    <source>
        <dbReference type="ARBA" id="ARBA00022741"/>
    </source>
</evidence>
<dbReference type="GO" id="GO:0003924">
    <property type="term" value="F:GTPase activity"/>
    <property type="evidence" value="ECO:0000318"/>
    <property type="project" value="GO_Central"/>
</dbReference>
<dbReference type="InterPro" id="IPR005225">
    <property type="entry name" value="Small_GTP-bd"/>
</dbReference>
<reference evidence="2" key="1">
    <citation type="submission" date="2006-10" db="EMBL/GenBank/DDBJ databases">
        <authorList>
            <person name="Amadeo P."/>
            <person name="Zhao Q."/>
            <person name="Wortman J."/>
            <person name="Fraser-Liggett C."/>
            <person name="Carlton J."/>
        </authorList>
    </citation>
    <scope>NUCLEOTIDE SEQUENCE</scope>
    <source>
        <strain evidence="2">G3</strain>
    </source>
</reference>
<dbReference type="PROSITE" id="PS51420">
    <property type="entry name" value="RHO"/>
    <property type="match status" value="1"/>
</dbReference>
<protein>
    <submittedName>
        <fullName evidence="2">Small GTP-binding protein, putative</fullName>
    </submittedName>
</protein>
<evidence type="ECO:0000313" key="2">
    <source>
        <dbReference type="EMBL" id="EAX88124.1"/>
    </source>
</evidence>
<evidence type="ECO:0000313" key="3">
    <source>
        <dbReference type="Proteomes" id="UP000001542"/>
    </source>
</evidence>
<dbReference type="Proteomes" id="UP000001542">
    <property type="component" value="Unassembled WGS sequence"/>
</dbReference>
<dbReference type="NCBIfam" id="TIGR00231">
    <property type="entry name" value="small_GTP"/>
    <property type="match status" value="1"/>
</dbReference>
<dbReference type="InterPro" id="IPR001806">
    <property type="entry name" value="Small_GTPase"/>
</dbReference>
<dbReference type="CDD" id="cd00154">
    <property type="entry name" value="Rab"/>
    <property type="match status" value="1"/>
</dbReference>
<dbReference type="SMART" id="SM00174">
    <property type="entry name" value="RHO"/>
    <property type="match status" value="1"/>
</dbReference>
<dbReference type="STRING" id="5722.A2G3Z0"/>
<dbReference type="FunFam" id="3.40.50.300:FF:000823">
    <property type="entry name" value="Small GTPase RAB, putative"/>
    <property type="match status" value="1"/>
</dbReference>
<dbReference type="eggNOG" id="KOG0094">
    <property type="taxonomic scope" value="Eukaryota"/>
</dbReference>
<dbReference type="SMR" id="A2G3Z0"/>
<dbReference type="Gene3D" id="3.40.50.300">
    <property type="entry name" value="P-loop containing nucleotide triphosphate hydrolases"/>
    <property type="match status" value="1"/>
</dbReference>
<dbReference type="SMART" id="SM00176">
    <property type="entry name" value="RAN"/>
    <property type="match status" value="1"/>
</dbReference>
<dbReference type="SMART" id="SM00175">
    <property type="entry name" value="RAB"/>
    <property type="match status" value="1"/>
</dbReference>
<dbReference type="VEuPathDB" id="TrichDB:TVAGG3_0211990"/>
<dbReference type="PROSITE" id="PS51419">
    <property type="entry name" value="RAB"/>
    <property type="match status" value="1"/>
</dbReference>
<dbReference type="GO" id="GO:0006886">
    <property type="term" value="P:intracellular protein transport"/>
    <property type="evidence" value="ECO:0000318"/>
    <property type="project" value="GO_Central"/>
</dbReference>
<accession>A2G3Z0</accession>
<gene>
    <name evidence="2" type="ORF">TVAG_116360</name>
</gene>
<dbReference type="PROSITE" id="PS51421">
    <property type="entry name" value="RAS"/>
    <property type="match status" value="1"/>
</dbReference>
<dbReference type="SMART" id="SM00173">
    <property type="entry name" value="RAS"/>
    <property type="match status" value="1"/>
</dbReference>
<dbReference type="SUPFAM" id="SSF52540">
    <property type="entry name" value="P-loop containing nucleoside triphosphate hydrolases"/>
    <property type="match status" value="1"/>
</dbReference>
<dbReference type="PRINTS" id="PR00449">
    <property type="entry name" value="RASTRNSFRMNG"/>
</dbReference>
<dbReference type="GO" id="GO:0006897">
    <property type="term" value="P:endocytosis"/>
    <property type="evidence" value="ECO:0000318"/>
    <property type="project" value="GO_Central"/>
</dbReference>
<dbReference type="VEuPathDB" id="TrichDB:TVAG_116360"/>
<keyword evidence="3" id="KW-1185">Reference proteome</keyword>
<dbReference type="EMBL" id="DS114352">
    <property type="protein sequence ID" value="EAX88124.1"/>
    <property type="molecule type" value="Genomic_DNA"/>
</dbReference>
<keyword evidence="1" id="KW-0547">Nucleotide-binding</keyword>
<dbReference type="OrthoDB" id="63533at2759"/>
<organism evidence="2 3">
    <name type="scientific">Trichomonas vaginalis (strain ATCC PRA-98 / G3)</name>
    <dbReference type="NCBI Taxonomy" id="412133"/>
    <lineage>
        <taxon>Eukaryota</taxon>
        <taxon>Metamonada</taxon>
        <taxon>Parabasalia</taxon>
        <taxon>Trichomonadida</taxon>
        <taxon>Trichomonadidae</taxon>
        <taxon>Trichomonas</taxon>
    </lineage>
</organism>
<dbReference type="RefSeq" id="XP_001301054.1">
    <property type="nucleotide sequence ID" value="XM_001301053.1"/>
</dbReference>